<dbReference type="Proteomes" id="UP000198935">
    <property type="component" value="Unassembled WGS sequence"/>
</dbReference>
<dbReference type="InterPro" id="IPR018060">
    <property type="entry name" value="HTH_AraC"/>
</dbReference>
<sequence length="354" mass="41448">MISEFAFTDIHDYFEKLKDLVEGHVMTKGWEQQISLPSHIGEGAVTRWRLRHGMEIVVIDILLKQDLQWRMKDISQIVELNYCVSGNIFCEWNGNERHIGQRTGNICFLEDVPVYMETKAGVRHQSIEVRLCPDGLLQYAADPLEKQEMEKWLQRHRGRIDDCPDSPAIRKCVFDLLQCSYRGTMKRLYMEGKAMELIALFEDGERYGEALRAAEQQLLLKPDDIDRLQHVRKMILRRLENPLSIRDLSRFAGINEYKLKKGFRQLFGMTIFEYVRWKRMEKALLLMENERMNVGETASALGYSNMSNFTAAFRKQYGCNPSDYLKQICQRDANADLLNTPLQKTELFNHSFCR</sequence>
<feature type="domain" description="HTH araC/xylS-type" evidence="4">
    <location>
        <begin position="229"/>
        <end position="327"/>
    </location>
</feature>
<dbReference type="InterPro" id="IPR018062">
    <property type="entry name" value="HTH_AraC-typ_CS"/>
</dbReference>
<dbReference type="SUPFAM" id="SSF46689">
    <property type="entry name" value="Homeodomain-like"/>
    <property type="match status" value="2"/>
</dbReference>
<dbReference type="STRING" id="1503961.SAMN05421736_1205"/>
<dbReference type="InterPro" id="IPR009057">
    <property type="entry name" value="Homeodomain-like_sf"/>
</dbReference>
<protein>
    <submittedName>
        <fullName evidence="5">AraC-type DNA-binding protein</fullName>
    </submittedName>
</protein>
<keyword evidence="3" id="KW-0804">Transcription</keyword>
<gene>
    <name evidence="5" type="ORF">SAMN05421736_1205</name>
</gene>
<dbReference type="SMART" id="SM00342">
    <property type="entry name" value="HTH_ARAC"/>
    <property type="match status" value="1"/>
</dbReference>
<dbReference type="PROSITE" id="PS01124">
    <property type="entry name" value="HTH_ARAC_FAMILY_2"/>
    <property type="match status" value="1"/>
</dbReference>
<dbReference type="AlphaFoldDB" id="A0A1H3UB00"/>
<name>A0A1H3UB00_9BACI</name>
<dbReference type="GO" id="GO:0043565">
    <property type="term" value="F:sequence-specific DNA binding"/>
    <property type="evidence" value="ECO:0007669"/>
    <property type="project" value="InterPro"/>
</dbReference>
<accession>A0A1H3UB00</accession>
<dbReference type="Gene3D" id="1.10.10.60">
    <property type="entry name" value="Homeodomain-like"/>
    <property type="match status" value="2"/>
</dbReference>
<evidence type="ECO:0000313" key="5">
    <source>
        <dbReference type="EMBL" id="SDZ59650.1"/>
    </source>
</evidence>
<evidence type="ECO:0000256" key="1">
    <source>
        <dbReference type="ARBA" id="ARBA00023015"/>
    </source>
</evidence>
<dbReference type="InterPro" id="IPR053142">
    <property type="entry name" value="PchR_regulatory_protein"/>
</dbReference>
<evidence type="ECO:0000256" key="2">
    <source>
        <dbReference type="ARBA" id="ARBA00023125"/>
    </source>
</evidence>
<organism evidence="5 6">
    <name type="scientific">Evansella caseinilytica</name>
    <dbReference type="NCBI Taxonomy" id="1503961"/>
    <lineage>
        <taxon>Bacteria</taxon>
        <taxon>Bacillati</taxon>
        <taxon>Bacillota</taxon>
        <taxon>Bacilli</taxon>
        <taxon>Bacillales</taxon>
        <taxon>Bacillaceae</taxon>
        <taxon>Evansella</taxon>
    </lineage>
</organism>
<evidence type="ECO:0000259" key="4">
    <source>
        <dbReference type="PROSITE" id="PS01124"/>
    </source>
</evidence>
<reference evidence="6" key="1">
    <citation type="submission" date="2016-10" db="EMBL/GenBank/DDBJ databases">
        <authorList>
            <person name="Varghese N."/>
            <person name="Submissions S."/>
        </authorList>
    </citation>
    <scope>NUCLEOTIDE SEQUENCE [LARGE SCALE GENOMIC DNA]</scope>
    <source>
        <strain evidence="6">SP</strain>
    </source>
</reference>
<dbReference type="PROSITE" id="PS00041">
    <property type="entry name" value="HTH_ARAC_FAMILY_1"/>
    <property type="match status" value="1"/>
</dbReference>
<dbReference type="GO" id="GO:0003700">
    <property type="term" value="F:DNA-binding transcription factor activity"/>
    <property type="evidence" value="ECO:0007669"/>
    <property type="project" value="InterPro"/>
</dbReference>
<dbReference type="InterPro" id="IPR020449">
    <property type="entry name" value="Tscrpt_reg_AraC-type_HTH"/>
</dbReference>
<dbReference type="PANTHER" id="PTHR47893">
    <property type="entry name" value="REGULATORY PROTEIN PCHR"/>
    <property type="match status" value="1"/>
</dbReference>
<evidence type="ECO:0000256" key="3">
    <source>
        <dbReference type="ARBA" id="ARBA00023163"/>
    </source>
</evidence>
<evidence type="ECO:0000313" key="6">
    <source>
        <dbReference type="Proteomes" id="UP000198935"/>
    </source>
</evidence>
<dbReference type="PANTHER" id="PTHR47893:SF1">
    <property type="entry name" value="REGULATORY PROTEIN PCHR"/>
    <property type="match status" value="1"/>
</dbReference>
<dbReference type="EMBL" id="FNPI01000020">
    <property type="protein sequence ID" value="SDZ59650.1"/>
    <property type="molecule type" value="Genomic_DNA"/>
</dbReference>
<dbReference type="Pfam" id="PF12833">
    <property type="entry name" value="HTH_18"/>
    <property type="match status" value="1"/>
</dbReference>
<keyword evidence="2 5" id="KW-0238">DNA-binding</keyword>
<proteinExistence type="predicted"/>
<keyword evidence="1" id="KW-0805">Transcription regulation</keyword>
<keyword evidence="6" id="KW-1185">Reference proteome</keyword>
<dbReference type="PRINTS" id="PR00032">
    <property type="entry name" value="HTHARAC"/>
</dbReference>